<dbReference type="InterPro" id="IPR056793">
    <property type="entry name" value="HSNSD_N"/>
</dbReference>
<evidence type="ECO:0000256" key="2">
    <source>
        <dbReference type="ARBA" id="ARBA00023034"/>
    </source>
</evidence>
<accession>V8NR35</accession>
<dbReference type="GO" id="GO:0005794">
    <property type="term" value="C:Golgi apparatus"/>
    <property type="evidence" value="ECO:0007669"/>
    <property type="project" value="UniProtKB-SubCell"/>
</dbReference>
<feature type="non-terminal residue" evidence="6">
    <location>
        <position position="1"/>
    </location>
</feature>
<keyword evidence="3" id="KW-0812">Transmembrane</keyword>
<dbReference type="EMBL" id="AZIM01002458">
    <property type="protein sequence ID" value="ETE63992.1"/>
    <property type="molecule type" value="Genomic_DNA"/>
</dbReference>
<dbReference type="AlphaFoldDB" id="V8NR35"/>
<feature type="domain" description="Heparan sulfate-N-deacetylase N-terminal" evidence="5">
    <location>
        <begin position="73"/>
        <end position="289"/>
    </location>
</feature>
<keyword evidence="3" id="KW-0472">Membrane</keyword>
<keyword evidence="7" id="KW-1185">Reference proteome</keyword>
<dbReference type="GO" id="GO:0015016">
    <property type="term" value="F:heparan sulfate N-sulfotransferase activity"/>
    <property type="evidence" value="ECO:0007669"/>
    <property type="project" value="InterPro"/>
</dbReference>
<dbReference type="InterPro" id="IPR021930">
    <property type="entry name" value="Heparan_SO4_deacetylase_dom"/>
</dbReference>
<comment type="caution">
    <text evidence="6">The sequence shown here is derived from an EMBL/GenBank/DDBJ whole genome shotgun (WGS) entry which is preliminary data.</text>
</comment>
<evidence type="ECO:0000256" key="1">
    <source>
        <dbReference type="ARBA" id="ARBA00004555"/>
    </source>
</evidence>
<gene>
    <name evidence="6" type="primary">NDST3</name>
    <name evidence="6" type="ORF">L345_10241</name>
</gene>
<keyword evidence="3" id="KW-1133">Transmembrane helix</keyword>
<keyword evidence="2" id="KW-0333">Golgi apparatus</keyword>
<dbReference type="Pfam" id="PF12062">
    <property type="entry name" value="HSNSD-CE"/>
    <property type="match status" value="1"/>
</dbReference>
<feature type="transmembrane region" description="Helical" evidence="3">
    <location>
        <begin position="15"/>
        <end position="34"/>
    </location>
</feature>
<evidence type="ECO:0000313" key="7">
    <source>
        <dbReference type="Proteomes" id="UP000018936"/>
    </source>
</evidence>
<name>V8NR35_OPHHA</name>
<dbReference type="Proteomes" id="UP000018936">
    <property type="component" value="Unassembled WGS sequence"/>
</dbReference>
<sequence length="538" mass="61597">MTFIVKLHRHFQRTVILLATFCMVSIVISAYYLYSGYKQENEVSEISSEVECGDLPVLLSPWKMIKASEPLRTDPVVLVFVESQYSVLGQDIVMILESSRFQYHIEIASGKGDLPVLIDKNKGKYVLIIYENISKYMNMDSWNRGLLDKYCGEFSVGMIGFQKSNDNTLQTFKLKGVPFQIHGNVGIKDCCINPHSPLLHLTKPSKLDKGPLPGTDWTVFHINHSAYQPVVFAKVKVPENLPPAAIKNVLHATVIHDLGLHDGIQRVLFGNNLNFWLHKLIFIDAVSFLTGKRLPLSLDRYILVDIDDIFVGKEETRMKASDVQVWYARKSMALLDTQNLLRAQITNFTFNLGFSGKFYHTGTIEEDEGDDLLLGSVDEFWWFPHMWSHMQPHLFHNESSLVEQMILNKKFALEHGIPTDMGYAVAPHHSGVYPVHVQLYDAWKKVWNIKITSTEEYPHLKPARYRRGFIHKNIMVLPRQTCGLFTHTIFYKEYPGGPKELNKSIHGGELFFTVVLNPVSSLNYLNKIIAERTLRNID</sequence>
<protein>
    <submittedName>
        <fullName evidence="6">Bifunctional heparan sulfate N-deacetylase/N-sulfotransferase 3</fullName>
    </submittedName>
</protein>
<evidence type="ECO:0000256" key="3">
    <source>
        <dbReference type="SAM" id="Phobius"/>
    </source>
</evidence>
<dbReference type="GO" id="GO:0016787">
    <property type="term" value="F:hydrolase activity"/>
    <property type="evidence" value="ECO:0007669"/>
    <property type="project" value="InterPro"/>
</dbReference>
<dbReference type="Pfam" id="PF25119">
    <property type="entry name" value="HSNSD_N"/>
    <property type="match status" value="1"/>
</dbReference>
<dbReference type="OrthoDB" id="8958249at2759"/>
<reference evidence="6 7" key="1">
    <citation type="journal article" date="2013" name="Proc. Natl. Acad. Sci. U.S.A.">
        <title>The king cobra genome reveals dynamic gene evolution and adaptation in the snake venom system.</title>
        <authorList>
            <person name="Vonk F.J."/>
            <person name="Casewell N.R."/>
            <person name="Henkel C.V."/>
            <person name="Heimberg A.M."/>
            <person name="Jansen H.J."/>
            <person name="McCleary R.J."/>
            <person name="Kerkkamp H.M."/>
            <person name="Vos R.A."/>
            <person name="Guerreiro I."/>
            <person name="Calvete J.J."/>
            <person name="Wuster W."/>
            <person name="Woods A.E."/>
            <person name="Logan J.M."/>
            <person name="Harrison R.A."/>
            <person name="Castoe T.A."/>
            <person name="de Koning A.P."/>
            <person name="Pollock D.D."/>
            <person name="Yandell M."/>
            <person name="Calderon D."/>
            <person name="Renjifo C."/>
            <person name="Currier R.B."/>
            <person name="Salgado D."/>
            <person name="Pla D."/>
            <person name="Sanz L."/>
            <person name="Hyder A.S."/>
            <person name="Ribeiro J.M."/>
            <person name="Arntzen J.W."/>
            <person name="van den Thillart G.E."/>
            <person name="Boetzer M."/>
            <person name="Pirovano W."/>
            <person name="Dirks R.P."/>
            <person name="Spaink H.P."/>
            <person name="Duboule D."/>
            <person name="McGlinn E."/>
            <person name="Kini R.M."/>
            <person name="Richardson M.K."/>
        </authorList>
    </citation>
    <scope>NUCLEOTIDE SEQUENCE</scope>
    <source>
        <tissue evidence="6">Blood</tissue>
    </source>
</reference>
<evidence type="ECO:0000259" key="5">
    <source>
        <dbReference type="Pfam" id="PF25119"/>
    </source>
</evidence>
<comment type="subcellular location">
    <subcellularLocation>
        <location evidence="1">Golgi apparatus</location>
    </subcellularLocation>
</comment>
<feature type="domain" description="Heparan sulphate-N-deacetylase deacetylase" evidence="4">
    <location>
        <begin position="299"/>
        <end position="511"/>
    </location>
</feature>
<proteinExistence type="predicted"/>
<evidence type="ECO:0000313" key="6">
    <source>
        <dbReference type="EMBL" id="ETE63992.1"/>
    </source>
</evidence>
<keyword evidence="6" id="KW-0808">Transferase</keyword>
<evidence type="ECO:0000259" key="4">
    <source>
        <dbReference type="Pfam" id="PF12062"/>
    </source>
</evidence>
<organism evidence="6 7">
    <name type="scientific">Ophiophagus hannah</name>
    <name type="common">King cobra</name>
    <name type="synonym">Naja hannah</name>
    <dbReference type="NCBI Taxonomy" id="8665"/>
    <lineage>
        <taxon>Eukaryota</taxon>
        <taxon>Metazoa</taxon>
        <taxon>Chordata</taxon>
        <taxon>Craniata</taxon>
        <taxon>Vertebrata</taxon>
        <taxon>Euteleostomi</taxon>
        <taxon>Lepidosauria</taxon>
        <taxon>Squamata</taxon>
        <taxon>Bifurcata</taxon>
        <taxon>Unidentata</taxon>
        <taxon>Episquamata</taxon>
        <taxon>Toxicofera</taxon>
        <taxon>Serpentes</taxon>
        <taxon>Colubroidea</taxon>
        <taxon>Elapidae</taxon>
        <taxon>Elapinae</taxon>
        <taxon>Ophiophagus</taxon>
    </lineage>
</organism>